<keyword evidence="7 9" id="KW-0503">Monooxygenase</keyword>
<feature type="transmembrane region" description="Helical" evidence="10">
    <location>
        <begin position="12"/>
        <end position="37"/>
    </location>
</feature>
<dbReference type="FunFam" id="1.10.630.10:FF:000047">
    <property type="entry name" value="Cytochrome P450 monooxygenase"/>
    <property type="match status" value="1"/>
</dbReference>
<comment type="caution">
    <text evidence="11">The sequence shown here is derived from an EMBL/GenBank/DDBJ whole genome shotgun (WGS) entry which is preliminary data.</text>
</comment>
<comment type="cofactor">
    <cofactor evidence="1 8">
        <name>heme</name>
        <dbReference type="ChEBI" id="CHEBI:30413"/>
    </cofactor>
</comment>
<dbReference type="InterPro" id="IPR017972">
    <property type="entry name" value="Cyt_P450_CS"/>
</dbReference>
<dbReference type="SUPFAM" id="SSF48264">
    <property type="entry name" value="Cytochrome P450"/>
    <property type="match status" value="1"/>
</dbReference>
<keyword evidence="10" id="KW-0812">Transmembrane</keyword>
<evidence type="ECO:0000256" key="3">
    <source>
        <dbReference type="ARBA" id="ARBA00022617"/>
    </source>
</evidence>
<reference evidence="11 12" key="1">
    <citation type="journal article" date="2018" name="IMA Fungus">
        <title>IMA Genome-F 9: Draft genome sequence of Annulohypoxylon stygium, Aspergillus mulundensis, Berkeleyomyces basicola (syn. Thielaviopsis basicola), Ceratocystis smalleyi, two Cercospora beticola strains, Coleophoma cylindrospora, Fusarium fracticaudum, Phialophora cf. hyalina, and Morchella septimelata.</title>
        <authorList>
            <person name="Wingfield B.D."/>
            <person name="Bills G.F."/>
            <person name="Dong Y."/>
            <person name="Huang W."/>
            <person name="Nel W.J."/>
            <person name="Swalarsk-Parry B.S."/>
            <person name="Vaghefi N."/>
            <person name="Wilken P.M."/>
            <person name="An Z."/>
            <person name="de Beer Z.W."/>
            <person name="De Vos L."/>
            <person name="Chen L."/>
            <person name="Duong T.A."/>
            <person name="Gao Y."/>
            <person name="Hammerbacher A."/>
            <person name="Kikkert J.R."/>
            <person name="Li Y."/>
            <person name="Li H."/>
            <person name="Li K."/>
            <person name="Li Q."/>
            <person name="Liu X."/>
            <person name="Ma X."/>
            <person name="Naidoo K."/>
            <person name="Pethybridge S.J."/>
            <person name="Sun J."/>
            <person name="Steenkamp E.T."/>
            <person name="van der Nest M.A."/>
            <person name="van Wyk S."/>
            <person name="Wingfield M.J."/>
            <person name="Xiong C."/>
            <person name="Yue Q."/>
            <person name="Zhang X."/>
        </authorList>
    </citation>
    <scope>NUCLEOTIDE SEQUENCE [LARGE SCALE GENOMIC DNA]</scope>
    <source>
        <strain evidence="11 12">BP5796</strain>
    </source>
</reference>
<keyword evidence="5 9" id="KW-0560">Oxidoreductase</keyword>
<comment type="similarity">
    <text evidence="2 9">Belongs to the cytochrome P450 family.</text>
</comment>
<evidence type="ECO:0000256" key="7">
    <source>
        <dbReference type="ARBA" id="ARBA00023033"/>
    </source>
</evidence>
<dbReference type="PROSITE" id="PS00086">
    <property type="entry name" value="CYTOCHROME_P450"/>
    <property type="match status" value="1"/>
</dbReference>
<keyword evidence="10" id="KW-0472">Membrane</keyword>
<dbReference type="Proteomes" id="UP000256328">
    <property type="component" value="Unassembled WGS sequence"/>
</dbReference>
<evidence type="ECO:0000256" key="2">
    <source>
        <dbReference type="ARBA" id="ARBA00010617"/>
    </source>
</evidence>
<evidence type="ECO:0000256" key="5">
    <source>
        <dbReference type="ARBA" id="ARBA00023002"/>
    </source>
</evidence>
<evidence type="ECO:0000256" key="6">
    <source>
        <dbReference type="ARBA" id="ARBA00023004"/>
    </source>
</evidence>
<dbReference type="Gene3D" id="1.10.630.10">
    <property type="entry name" value="Cytochrome P450"/>
    <property type="match status" value="1"/>
</dbReference>
<dbReference type="GO" id="GO:0020037">
    <property type="term" value="F:heme binding"/>
    <property type="evidence" value="ECO:0007669"/>
    <property type="project" value="InterPro"/>
</dbReference>
<protein>
    <submittedName>
        <fullName evidence="11">Uncharacterized protein</fullName>
    </submittedName>
</protein>
<dbReference type="InterPro" id="IPR036396">
    <property type="entry name" value="Cyt_P450_sf"/>
</dbReference>
<evidence type="ECO:0000256" key="4">
    <source>
        <dbReference type="ARBA" id="ARBA00022723"/>
    </source>
</evidence>
<evidence type="ECO:0000313" key="12">
    <source>
        <dbReference type="Proteomes" id="UP000256328"/>
    </source>
</evidence>
<keyword evidence="3 8" id="KW-0349">Heme</keyword>
<dbReference type="CDD" id="cd11058">
    <property type="entry name" value="CYP60B-like"/>
    <property type="match status" value="1"/>
</dbReference>
<evidence type="ECO:0000313" key="11">
    <source>
        <dbReference type="EMBL" id="RDW77878.1"/>
    </source>
</evidence>
<dbReference type="PANTHER" id="PTHR24305:SF210">
    <property type="entry name" value="CYTOCHROME P450 MONOOXYGENASE ASQL-RELATED"/>
    <property type="match status" value="1"/>
</dbReference>
<dbReference type="GO" id="GO:0005506">
    <property type="term" value="F:iron ion binding"/>
    <property type="evidence" value="ECO:0007669"/>
    <property type="project" value="InterPro"/>
</dbReference>
<gene>
    <name evidence="11" type="ORF">BP5796_05730</name>
</gene>
<evidence type="ECO:0000256" key="8">
    <source>
        <dbReference type="PIRSR" id="PIRSR602401-1"/>
    </source>
</evidence>
<evidence type="ECO:0000256" key="10">
    <source>
        <dbReference type="SAM" id="Phobius"/>
    </source>
</evidence>
<organism evidence="11 12">
    <name type="scientific">Coleophoma crateriformis</name>
    <dbReference type="NCBI Taxonomy" id="565419"/>
    <lineage>
        <taxon>Eukaryota</taxon>
        <taxon>Fungi</taxon>
        <taxon>Dikarya</taxon>
        <taxon>Ascomycota</taxon>
        <taxon>Pezizomycotina</taxon>
        <taxon>Leotiomycetes</taxon>
        <taxon>Helotiales</taxon>
        <taxon>Dermateaceae</taxon>
        <taxon>Coleophoma</taxon>
    </lineage>
</organism>
<proteinExistence type="inferred from homology"/>
<evidence type="ECO:0000256" key="1">
    <source>
        <dbReference type="ARBA" id="ARBA00001971"/>
    </source>
</evidence>
<evidence type="ECO:0000256" key="9">
    <source>
        <dbReference type="RuleBase" id="RU000461"/>
    </source>
</evidence>
<dbReference type="GO" id="GO:0016705">
    <property type="term" value="F:oxidoreductase activity, acting on paired donors, with incorporation or reduction of molecular oxygen"/>
    <property type="evidence" value="ECO:0007669"/>
    <property type="project" value="InterPro"/>
</dbReference>
<dbReference type="GO" id="GO:0004497">
    <property type="term" value="F:monooxygenase activity"/>
    <property type="evidence" value="ECO:0007669"/>
    <property type="project" value="UniProtKB-KW"/>
</dbReference>
<accession>A0A3D8RV70</accession>
<dbReference type="Pfam" id="PF00067">
    <property type="entry name" value="p450"/>
    <property type="match status" value="1"/>
</dbReference>
<dbReference type="OrthoDB" id="1470350at2759"/>
<sequence length="503" mass="58112">MEQSYRGSLARVVTICSAFAALYVTYCVGVVIYNIYFHPLSKYPGPRLRAGMHAVDLWHVWNGDQPVAVAALHEIYGDVVRTRPDTLSYRTAQAFKDIYGTRAGKHQLRKDPRSYTITGEEQTHIIYSNDADHSRMRKLLSHAFSDAALRQQEPIMHHYFELMVHKLEDRIDNAGGEVDISKWYNFLTFDIIGDMCFGEPFNALESGKYHYWMSNLFNGIKYSRILVIAAFYKPALPILMAIASLFPAISKAKEEHETFTRLKTEKRLEAKTDRIDFMTYILRHNDERGMSKEELMETSGLLIIGGSETTATLLSGATYYLLQTPRVYAKVKEEVRTAFKDAQDITLTSTARLPYLHAVIEEALRLYPPVPFALLRKTPPEGDMINGEFVPGDTCVGVNHYAAYHTADHFHEPKVFAPERWLPDRPEQYRNDRIDVLNPFSIGPRNCIGKNLAYNEMRSILARMLWHFEMELLPSSNDWQNHKSYFLWEKPDLYVRLSRRKFE</sequence>
<dbReference type="PRINTS" id="PR00463">
    <property type="entry name" value="EP450I"/>
</dbReference>
<dbReference type="InterPro" id="IPR050121">
    <property type="entry name" value="Cytochrome_P450_monoxygenase"/>
</dbReference>
<dbReference type="EMBL" id="PDLN01000008">
    <property type="protein sequence ID" value="RDW77878.1"/>
    <property type="molecule type" value="Genomic_DNA"/>
</dbReference>
<dbReference type="PANTHER" id="PTHR24305">
    <property type="entry name" value="CYTOCHROME P450"/>
    <property type="match status" value="1"/>
</dbReference>
<dbReference type="AlphaFoldDB" id="A0A3D8RV70"/>
<keyword evidence="6 8" id="KW-0408">Iron</keyword>
<dbReference type="GO" id="GO:0009403">
    <property type="term" value="P:toxin biosynthetic process"/>
    <property type="evidence" value="ECO:0007669"/>
    <property type="project" value="UniProtKB-ARBA"/>
</dbReference>
<keyword evidence="10" id="KW-1133">Transmembrane helix</keyword>
<feature type="binding site" description="axial binding residue" evidence="8">
    <location>
        <position position="447"/>
    </location>
    <ligand>
        <name>heme</name>
        <dbReference type="ChEBI" id="CHEBI:30413"/>
    </ligand>
    <ligandPart>
        <name>Fe</name>
        <dbReference type="ChEBI" id="CHEBI:18248"/>
    </ligandPart>
</feature>
<keyword evidence="4 8" id="KW-0479">Metal-binding</keyword>
<keyword evidence="12" id="KW-1185">Reference proteome</keyword>
<dbReference type="InterPro" id="IPR001128">
    <property type="entry name" value="Cyt_P450"/>
</dbReference>
<name>A0A3D8RV70_9HELO</name>
<dbReference type="InterPro" id="IPR002401">
    <property type="entry name" value="Cyt_P450_E_grp-I"/>
</dbReference>
<dbReference type="PRINTS" id="PR00385">
    <property type="entry name" value="P450"/>
</dbReference>